<proteinExistence type="predicted"/>
<sequence length="286" mass="33074">MQTVIEELIRKKIIPESFEYWSELKGGTNSKVALISNADSSLQYVIKQNTPEQIASEAAFFELYHGIPLLPKVAYVDPEFRYFLYHFLPGSTSYVRGSKAALMNELIDHMVRHYVQPESRQNYCWIEDPIRISEELDYAKSVIGLHINEKDHRLVQEIHTRRIGRMNSDRLYVLHGDFGVHNFLFEYGNLTGVIDPIPGLGRPLYDLLYAFCSSPGELHFSILLPAVQRLGVEDIHESDLVDDMIIALYKRICTCLLHHPNDLPEYLLAWNEWVYRSTIVHPPNSK</sequence>
<dbReference type="Pfam" id="PF01636">
    <property type="entry name" value="APH"/>
    <property type="match status" value="1"/>
</dbReference>
<dbReference type="Proteomes" id="UP000295636">
    <property type="component" value="Unassembled WGS sequence"/>
</dbReference>
<feature type="domain" description="Aminoglycoside phosphotransferase" evidence="1">
    <location>
        <begin position="25"/>
        <end position="210"/>
    </location>
</feature>
<keyword evidence="3" id="KW-1185">Reference proteome</keyword>
<evidence type="ECO:0000259" key="1">
    <source>
        <dbReference type="Pfam" id="PF01636"/>
    </source>
</evidence>
<dbReference type="OrthoDB" id="2363646at2"/>
<dbReference type="InterPro" id="IPR002575">
    <property type="entry name" value="Aminoglycoside_PTrfase"/>
</dbReference>
<name>A0A4R5K8G1_9BACL</name>
<evidence type="ECO:0000313" key="2">
    <source>
        <dbReference type="EMBL" id="TDF90115.1"/>
    </source>
</evidence>
<dbReference type="SUPFAM" id="SSF56112">
    <property type="entry name" value="Protein kinase-like (PK-like)"/>
    <property type="match status" value="1"/>
</dbReference>
<gene>
    <name evidence="2" type="ORF">E1757_34290</name>
</gene>
<comment type="caution">
    <text evidence="2">The sequence shown here is derived from an EMBL/GenBank/DDBJ whole genome shotgun (WGS) entry which is preliminary data.</text>
</comment>
<accession>A0A4R5K8G1</accession>
<dbReference type="EMBL" id="SMRT01000034">
    <property type="protein sequence ID" value="TDF90115.1"/>
    <property type="molecule type" value="Genomic_DNA"/>
</dbReference>
<dbReference type="AlphaFoldDB" id="A0A4R5K8G1"/>
<evidence type="ECO:0000313" key="3">
    <source>
        <dbReference type="Proteomes" id="UP000295636"/>
    </source>
</evidence>
<organism evidence="2 3">
    <name type="scientific">Paenibacillus piri</name>
    <dbReference type="NCBI Taxonomy" id="2547395"/>
    <lineage>
        <taxon>Bacteria</taxon>
        <taxon>Bacillati</taxon>
        <taxon>Bacillota</taxon>
        <taxon>Bacilli</taxon>
        <taxon>Bacillales</taxon>
        <taxon>Paenibacillaceae</taxon>
        <taxon>Paenibacillus</taxon>
    </lineage>
</organism>
<dbReference type="Gene3D" id="3.90.1200.10">
    <property type="match status" value="1"/>
</dbReference>
<dbReference type="RefSeq" id="WP_133236761.1">
    <property type="nucleotide sequence ID" value="NZ_SMRT01000034.1"/>
</dbReference>
<dbReference type="InterPro" id="IPR011009">
    <property type="entry name" value="Kinase-like_dom_sf"/>
</dbReference>
<protein>
    <recommendedName>
        <fullName evidence="1">Aminoglycoside phosphotransferase domain-containing protein</fullName>
    </recommendedName>
</protein>
<reference evidence="2 3" key="1">
    <citation type="submission" date="2019-03" db="EMBL/GenBank/DDBJ databases">
        <title>This is whole genome sequence of Paenibacillus sp MS74 strain.</title>
        <authorList>
            <person name="Trinh H.N."/>
        </authorList>
    </citation>
    <scope>NUCLEOTIDE SEQUENCE [LARGE SCALE GENOMIC DNA]</scope>
    <source>
        <strain evidence="2 3">MS74</strain>
    </source>
</reference>